<comment type="caution">
    <text evidence="6">The sequence shown here is derived from an EMBL/GenBank/DDBJ whole genome shotgun (WGS) entry which is preliminary data.</text>
</comment>
<keyword evidence="3 6" id="KW-0378">Hydrolase</keyword>
<accession>A0A512AJC7</accession>
<organism evidence="6 7">
    <name type="scientific">Novosphingobium sediminis</name>
    <dbReference type="NCBI Taxonomy" id="707214"/>
    <lineage>
        <taxon>Bacteria</taxon>
        <taxon>Pseudomonadati</taxon>
        <taxon>Pseudomonadota</taxon>
        <taxon>Alphaproteobacteria</taxon>
        <taxon>Sphingomonadales</taxon>
        <taxon>Sphingomonadaceae</taxon>
        <taxon>Novosphingobium</taxon>
    </lineage>
</organism>
<dbReference type="SMART" id="SM00849">
    <property type="entry name" value="Lactamase_B"/>
    <property type="match status" value="1"/>
</dbReference>
<evidence type="ECO:0000256" key="2">
    <source>
        <dbReference type="ARBA" id="ARBA00022723"/>
    </source>
</evidence>
<dbReference type="Gene3D" id="3.60.15.10">
    <property type="entry name" value="Ribonuclease Z/Hydroxyacylglutathione hydrolase-like"/>
    <property type="match status" value="1"/>
</dbReference>
<dbReference type="InterPro" id="IPR051013">
    <property type="entry name" value="MBL_superfamily_lactonases"/>
</dbReference>
<feature type="domain" description="Metallo-beta-lactamase" evidence="5">
    <location>
        <begin position="97"/>
        <end position="314"/>
    </location>
</feature>
<dbReference type="PANTHER" id="PTHR42978:SF6">
    <property type="entry name" value="QUORUM-QUENCHING LACTONASE YTNP-RELATED"/>
    <property type="match status" value="1"/>
</dbReference>
<evidence type="ECO:0000259" key="5">
    <source>
        <dbReference type="SMART" id="SM00849"/>
    </source>
</evidence>
<evidence type="ECO:0000256" key="4">
    <source>
        <dbReference type="ARBA" id="ARBA00022833"/>
    </source>
</evidence>
<reference evidence="6 7" key="1">
    <citation type="submission" date="2019-07" db="EMBL/GenBank/DDBJ databases">
        <title>Whole genome shotgun sequence of Novosphingobium sediminis NBRC 106119.</title>
        <authorList>
            <person name="Hosoyama A."/>
            <person name="Uohara A."/>
            <person name="Ohji S."/>
            <person name="Ichikawa N."/>
        </authorList>
    </citation>
    <scope>NUCLEOTIDE SEQUENCE [LARGE SCALE GENOMIC DNA]</scope>
    <source>
        <strain evidence="6 7">NBRC 106119</strain>
    </source>
</reference>
<dbReference type="EMBL" id="BJYR01000011">
    <property type="protein sequence ID" value="GEN99817.1"/>
    <property type="molecule type" value="Genomic_DNA"/>
</dbReference>
<sequence>MSPLLRALFAFGGPAGCETRRAVALCRPPGNRPAGRARTMDRFNIGHVTVHRIEEWQGTFAPPSYLFQGYTPEGWDPHAEEFAPEYFDPATGHLYAFLQSWVLDTGKERILFDTGAGNDKDRPNIPIFSNLQTDFLGNLARAGFQPEDIDVVVCSHIHIDHVGWNTRLVEGKWEPTFRNARYVLPLADRAYWDPEDGAAGPEGVGAAVNAGMYEDSVAPIVAAGRAEWAEPGFAVADGLTLHACPGHTPGSMMLEVMGKDDNALFVGDVVHHPAQIYRPEWNSVFCEEPEQARETRRMVLELAASREALLVPAHFGGNHAARVLREGTGFRPVLGALGLG</sequence>
<comment type="similarity">
    <text evidence="1">Belongs to the metallo-beta-lactamase superfamily.</text>
</comment>
<evidence type="ECO:0000313" key="6">
    <source>
        <dbReference type="EMBL" id="GEN99817.1"/>
    </source>
</evidence>
<keyword evidence="2" id="KW-0479">Metal-binding</keyword>
<dbReference type="SUPFAM" id="SSF56281">
    <property type="entry name" value="Metallo-hydrolase/oxidoreductase"/>
    <property type="match status" value="1"/>
</dbReference>
<dbReference type="InterPro" id="IPR001279">
    <property type="entry name" value="Metallo-B-lactamas"/>
</dbReference>
<dbReference type="GO" id="GO:0016787">
    <property type="term" value="F:hydrolase activity"/>
    <property type="evidence" value="ECO:0007669"/>
    <property type="project" value="UniProtKB-KW"/>
</dbReference>
<evidence type="ECO:0000256" key="1">
    <source>
        <dbReference type="ARBA" id="ARBA00007749"/>
    </source>
</evidence>
<dbReference type="GO" id="GO:0046872">
    <property type="term" value="F:metal ion binding"/>
    <property type="evidence" value="ECO:0007669"/>
    <property type="project" value="UniProtKB-KW"/>
</dbReference>
<dbReference type="InterPro" id="IPR036866">
    <property type="entry name" value="RibonucZ/Hydroxyglut_hydro"/>
</dbReference>
<protein>
    <submittedName>
        <fullName evidence="6">MBL fold metallo-hydrolase</fullName>
    </submittedName>
</protein>
<evidence type="ECO:0000256" key="3">
    <source>
        <dbReference type="ARBA" id="ARBA00022801"/>
    </source>
</evidence>
<evidence type="ECO:0000313" key="7">
    <source>
        <dbReference type="Proteomes" id="UP000321464"/>
    </source>
</evidence>
<proteinExistence type="inferred from homology"/>
<keyword evidence="7" id="KW-1185">Reference proteome</keyword>
<dbReference type="CDD" id="cd16277">
    <property type="entry name" value="metallo-hydrolase-like_MBL-fold"/>
    <property type="match status" value="1"/>
</dbReference>
<keyword evidence="4" id="KW-0862">Zinc</keyword>
<dbReference type="PANTHER" id="PTHR42978">
    <property type="entry name" value="QUORUM-QUENCHING LACTONASE YTNP-RELATED-RELATED"/>
    <property type="match status" value="1"/>
</dbReference>
<gene>
    <name evidence="6" type="ORF">NSE01_16500</name>
</gene>
<dbReference type="AlphaFoldDB" id="A0A512AJC7"/>
<name>A0A512AJC7_9SPHN</name>
<dbReference type="Proteomes" id="UP000321464">
    <property type="component" value="Unassembled WGS sequence"/>
</dbReference>
<dbReference type="Pfam" id="PF00753">
    <property type="entry name" value="Lactamase_B"/>
    <property type="match status" value="1"/>
</dbReference>